<protein>
    <recommendedName>
        <fullName evidence="1">Halobacterial output domain-containing protein</fullName>
    </recommendedName>
</protein>
<dbReference type="OrthoDB" id="199137at2157"/>
<dbReference type="RefSeq" id="WP_142986020.1">
    <property type="nucleotide sequence ID" value="NZ_FXTD01000003.1"/>
</dbReference>
<sequence length="104" mass="11200">MTDSDRVAYEPGAEIVGQYRATYNWTSMEPSTGIIETVADAANRESLGLSPLYDSIDPDALDSLFRLSDEAVSVSFTYEGFEITADSDGEVVLRPSSADRGPGL</sequence>
<dbReference type="InterPro" id="IPR040624">
    <property type="entry name" value="HalOD1"/>
</dbReference>
<dbReference type="Pfam" id="PF18545">
    <property type="entry name" value="HalOD1"/>
    <property type="match status" value="1"/>
</dbReference>
<dbReference type="EMBL" id="FXTD01000003">
    <property type="protein sequence ID" value="SMO53748.1"/>
    <property type="molecule type" value="Genomic_DNA"/>
</dbReference>
<reference evidence="2 3" key="1">
    <citation type="submission" date="2017-05" db="EMBL/GenBank/DDBJ databases">
        <authorList>
            <person name="Varghese N."/>
            <person name="Submissions S."/>
        </authorList>
    </citation>
    <scope>NUCLEOTIDE SEQUENCE [LARGE SCALE GENOMIC DNA]</scope>
    <source>
        <strain evidence="2 3">DSM 19504</strain>
    </source>
</reference>
<evidence type="ECO:0000313" key="3">
    <source>
        <dbReference type="Proteomes" id="UP000319712"/>
    </source>
</evidence>
<evidence type="ECO:0000313" key="2">
    <source>
        <dbReference type="EMBL" id="SMO53748.1"/>
    </source>
</evidence>
<name>A0A521C2X2_9EURY</name>
<dbReference type="AlphaFoldDB" id="A0A521C2X2"/>
<evidence type="ECO:0000259" key="1">
    <source>
        <dbReference type="Pfam" id="PF18545"/>
    </source>
</evidence>
<accession>A0A521C2X2</accession>
<organism evidence="2 3">
    <name type="scientific">Halorubrum cibi</name>
    <dbReference type="NCBI Taxonomy" id="413815"/>
    <lineage>
        <taxon>Archaea</taxon>
        <taxon>Methanobacteriati</taxon>
        <taxon>Methanobacteriota</taxon>
        <taxon>Stenosarchaea group</taxon>
        <taxon>Halobacteria</taxon>
        <taxon>Halobacteriales</taxon>
        <taxon>Haloferacaceae</taxon>
        <taxon>Halorubrum</taxon>
    </lineage>
</organism>
<gene>
    <name evidence="2" type="ORF">SAMN06264867_103262</name>
</gene>
<dbReference type="Proteomes" id="UP000319712">
    <property type="component" value="Unassembled WGS sequence"/>
</dbReference>
<proteinExistence type="predicted"/>
<feature type="domain" description="Halobacterial output" evidence="1">
    <location>
        <begin position="28"/>
        <end position="95"/>
    </location>
</feature>
<keyword evidence="3" id="KW-1185">Reference proteome</keyword>